<dbReference type="EMBL" id="BSTX01000001">
    <property type="protein sequence ID" value="GLZ76548.1"/>
    <property type="molecule type" value="Genomic_DNA"/>
</dbReference>
<accession>A0A9W6SHT9</accession>
<protein>
    <recommendedName>
        <fullName evidence="5">Secreted protein</fullName>
    </recommendedName>
</protein>
<name>A0A9W6SHT9_9ACTN</name>
<evidence type="ECO:0000256" key="2">
    <source>
        <dbReference type="SAM" id="SignalP"/>
    </source>
</evidence>
<organism evidence="3 4">
    <name type="scientific">Actinorhabdospora filicis</name>
    <dbReference type="NCBI Taxonomy" id="1785913"/>
    <lineage>
        <taxon>Bacteria</taxon>
        <taxon>Bacillati</taxon>
        <taxon>Actinomycetota</taxon>
        <taxon>Actinomycetes</taxon>
        <taxon>Micromonosporales</taxon>
        <taxon>Micromonosporaceae</taxon>
        <taxon>Actinorhabdospora</taxon>
    </lineage>
</organism>
<feature type="chain" id="PRO_5040844889" description="Secreted protein" evidence="2">
    <location>
        <begin position="29"/>
        <end position="395"/>
    </location>
</feature>
<dbReference type="AlphaFoldDB" id="A0A9W6SHT9"/>
<dbReference type="PROSITE" id="PS51257">
    <property type="entry name" value="PROKAR_LIPOPROTEIN"/>
    <property type="match status" value="1"/>
</dbReference>
<dbReference type="Proteomes" id="UP001165079">
    <property type="component" value="Unassembled WGS sequence"/>
</dbReference>
<keyword evidence="4" id="KW-1185">Reference proteome</keyword>
<evidence type="ECO:0008006" key="5">
    <source>
        <dbReference type="Google" id="ProtNLM"/>
    </source>
</evidence>
<comment type="caution">
    <text evidence="3">The sequence shown here is derived from an EMBL/GenBank/DDBJ whole genome shotgun (WGS) entry which is preliminary data.</text>
</comment>
<keyword evidence="2" id="KW-0732">Signal</keyword>
<reference evidence="3" key="1">
    <citation type="submission" date="2023-03" db="EMBL/GenBank/DDBJ databases">
        <title>Actinorhabdospora filicis NBRC 111898.</title>
        <authorList>
            <person name="Ichikawa N."/>
            <person name="Sato H."/>
            <person name="Tonouchi N."/>
        </authorList>
    </citation>
    <scope>NUCLEOTIDE SEQUENCE</scope>
    <source>
        <strain evidence="3">NBRC 111898</strain>
    </source>
</reference>
<feature type="signal peptide" evidence="2">
    <location>
        <begin position="1"/>
        <end position="28"/>
    </location>
</feature>
<gene>
    <name evidence="3" type="ORF">Afil01_13550</name>
</gene>
<dbReference type="RefSeq" id="WP_285661725.1">
    <property type="nucleotide sequence ID" value="NZ_BSTX01000001.1"/>
</dbReference>
<feature type="region of interest" description="Disordered" evidence="1">
    <location>
        <begin position="104"/>
        <end position="160"/>
    </location>
</feature>
<evidence type="ECO:0000313" key="3">
    <source>
        <dbReference type="EMBL" id="GLZ76548.1"/>
    </source>
</evidence>
<sequence>MRSRAHRLMPVMVLAGAFALAGCSGGDADDKPTGAKEAWLEGNKLDAELDQTVTRLVRQCMEGKGFTVHPYTGSDGEMWVFNPEEIISPEQQGPKLTVEEAQKNGYGMDPRGIKGPGTEGEGPSDGSSSEPEVSGSDMPMPSESGEALPGGGDPNAFYNLPEADQDRYWVAMEGVNRSKIQEEDWKQREKDGAISIESKNDYQEPDYPTFEKIVLPDGSKRQYPTQGCAAEVNAKIFKDGMGDYLETEYYALDKFSKVIWEELAETAEMQALDVQWADCMAGRGFDGLAKPEDAYQKASELYWGKSGDSGDGLTTVHPIEPEQKSDDELDKAREKEIKLAVAHAECSTETGYDDARSQLLKGALDTYLVDQETRLFHWYEYVKASLSAAQDLLKG</sequence>
<evidence type="ECO:0000313" key="4">
    <source>
        <dbReference type="Proteomes" id="UP001165079"/>
    </source>
</evidence>
<proteinExistence type="predicted"/>
<evidence type="ECO:0000256" key="1">
    <source>
        <dbReference type="SAM" id="MobiDB-lite"/>
    </source>
</evidence>
<feature type="compositionally biased region" description="Low complexity" evidence="1">
    <location>
        <begin position="124"/>
        <end position="136"/>
    </location>
</feature>